<dbReference type="InterPro" id="IPR001544">
    <property type="entry name" value="Aminotrans_IV"/>
</dbReference>
<dbReference type="SUPFAM" id="SSF56752">
    <property type="entry name" value="D-aminoacid aminotransferase-like PLP-dependent enzymes"/>
    <property type="match status" value="1"/>
</dbReference>
<protein>
    <submittedName>
        <fullName evidence="1">Aminotransferase, putative</fullName>
    </submittedName>
</protein>
<sequence length="427" mass="47530">MLSHVPKSVLKSLLDARRSKMFLDIVGSSPSATTAPTTSALQSTSDVLRDVQGILDRDVNTAADDVSIIYDVIRVNGRRPQFYAQHMQRFLNSLCSFAERQKMVGAAELMSTASSYCKDVDNVEVGDMDKWPHWFHRFDHAVRDVIAAQPEDNIEQNVKVITWLGDRKENTMENVALGTNILPLGEVPHPSSRFSIAAFFITSTYPPVAWYEAGGGTHVALLYHAARSNPNAKIVQAPLRLRAAEQQKRLHAFESLLVHGPEDAYKVPEGTRSNLLCILETAHNEVAVVGSLDKDILVGVTLSALRQRVTKYLAAQSLLPPQAERALQLQWHQRDVVLADVLLARSLVMLGTSVGVLPISTVTVYERVGEGEEEDDQHVFRQYVESHHCNHVTVEVNPETGASFVRKQSTTDPVVRLLMEIYREAKH</sequence>
<dbReference type="VEuPathDB" id="TriTrypDB:BSAL_56840"/>
<dbReference type="Proteomes" id="UP000051952">
    <property type="component" value="Unassembled WGS sequence"/>
</dbReference>
<organism evidence="1 2">
    <name type="scientific">Bodo saltans</name>
    <name type="common">Flagellated protozoan</name>
    <dbReference type="NCBI Taxonomy" id="75058"/>
    <lineage>
        <taxon>Eukaryota</taxon>
        <taxon>Discoba</taxon>
        <taxon>Euglenozoa</taxon>
        <taxon>Kinetoplastea</taxon>
        <taxon>Metakinetoplastina</taxon>
        <taxon>Eubodonida</taxon>
        <taxon>Bodonidae</taxon>
        <taxon>Bodo</taxon>
    </lineage>
</organism>
<dbReference type="Gene3D" id="3.20.10.10">
    <property type="entry name" value="D-amino Acid Aminotransferase, subunit A, domain 2"/>
    <property type="match status" value="1"/>
</dbReference>
<dbReference type="AlphaFoldDB" id="A0A0S4INR1"/>
<dbReference type="GO" id="GO:0008483">
    <property type="term" value="F:transaminase activity"/>
    <property type="evidence" value="ECO:0007669"/>
    <property type="project" value="UniProtKB-KW"/>
</dbReference>
<dbReference type="InterPro" id="IPR043132">
    <property type="entry name" value="BCAT-like_C"/>
</dbReference>
<name>A0A0S4INR1_BODSA</name>
<dbReference type="Pfam" id="PF01063">
    <property type="entry name" value="Aminotran_4"/>
    <property type="match status" value="1"/>
</dbReference>
<keyword evidence="1" id="KW-0808">Transferase</keyword>
<keyword evidence="1" id="KW-0032">Aminotransferase</keyword>
<dbReference type="EMBL" id="CYKH01000203">
    <property type="protein sequence ID" value="CUE85163.1"/>
    <property type="molecule type" value="Genomic_DNA"/>
</dbReference>
<evidence type="ECO:0000313" key="1">
    <source>
        <dbReference type="EMBL" id="CUE85163.1"/>
    </source>
</evidence>
<keyword evidence="2" id="KW-1185">Reference proteome</keyword>
<accession>A0A0S4INR1</accession>
<proteinExistence type="predicted"/>
<dbReference type="OrthoDB" id="277045at2759"/>
<dbReference type="InterPro" id="IPR036038">
    <property type="entry name" value="Aminotransferase-like"/>
</dbReference>
<reference evidence="2" key="1">
    <citation type="submission" date="2015-09" db="EMBL/GenBank/DDBJ databases">
        <authorList>
            <consortium name="Pathogen Informatics"/>
        </authorList>
    </citation>
    <scope>NUCLEOTIDE SEQUENCE [LARGE SCALE GENOMIC DNA]</scope>
    <source>
        <strain evidence="2">Lake Konstanz</strain>
    </source>
</reference>
<gene>
    <name evidence="1" type="ORF">BSAL_56840</name>
</gene>
<evidence type="ECO:0000313" key="2">
    <source>
        <dbReference type="Proteomes" id="UP000051952"/>
    </source>
</evidence>